<proteinExistence type="predicted"/>
<reference evidence="1" key="1">
    <citation type="submission" date="2022-02" db="EMBL/GenBank/DDBJ databases">
        <title>Plant Genome Project.</title>
        <authorList>
            <person name="Zhang R.-G."/>
        </authorList>
    </citation>
    <scope>NUCLEOTIDE SEQUENCE</scope>
    <source>
        <strain evidence="1">AT1</strain>
    </source>
</reference>
<accession>A0ACC0NQH5</accession>
<evidence type="ECO:0000313" key="1">
    <source>
        <dbReference type="EMBL" id="KAI8555156.1"/>
    </source>
</evidence>
<dbReference type="EMBL" id="CM046392">
    <property type="protein sequence ID" value="KAI8555156.1"/>
    <property type="molecule type" value="Genomic_DNA"/>
</dbReference>
<comment type="caution">
    <text evidence="1">The sequence shown here is derived from an EMBL/GenBank/DDBJ whole genome shotgun (WGS) entry which is preliminary data.</text>
</comment>
<protein>
    <submittedName>
        <fullName evidence="1">Uncharacterized protein</fullName>
    </submittedName>
</protein>
<evidence type="ECO:0000313" key="2">
    <source>
        <dbReference type="Proteomes" id="UP001062846"/>
    </source>
</evidence>
<name>A0ACC0NQH5_RHOML</name>
<gene>
    <name evidence="1" type="ORF">RHMOL_Rhmol05G0152700</name>
</gene>
<sequence>MGRNLTNITISGAKDASENIVLQPPERHMSISIPVSSGLSPATEDVTAAYIRLLQRRDDERDNGLAALRAEVAQMEQHMQQTATPAASRSDGGGRHRRQTPPPPPPPPPQERPHETGVDTPIWTFRISLICGPEAPR</sequence>
<keyword evidence="2" id="KW-1185">Reference proteome</keyword>
<organism evidence="1 2">
    <name type="scientific">Rhododendron molle</name>
    <name type="common">Chinese azalea</name>
    <name type="synonym">Azalea mollis</name>
    <dbReference type="NCBI Taxonomy" id="49168"/>
    <lineage>
        <taxon>Eukaryota</taxon>
        <taxon>Viridiplantae</taxon>
        <taxon>Streptophyta</taxon>
        <taxon>Embryophyta</taxon>
        <taxon>Tracheophyta</taxon>
        <taxon>Spermatophyta</taxon>
        <taxon>Magnoliopsida</taxon>
        <taxon>eudicotyledons</taxon>
        <taxon>Gunneridae</taxon>
        <taxon>Pentapetalae</taxon>
        <taxon>asterids</taxon>
        <taxon>Ericales</taxon>
        <taxon>Ericaceae</taxon>
        <taxon>Ericoideae</taxon>
        <taxon>Rhodoreae</taxon>
        <taxon>Rhododendron</taxon>
    </lineage>
</organism>
<dbReference type="Proteomes" id="UP001062846">
    <property type="component" value="Chromosome 5"/>
</dbReference>